<dbReference type="OrthoDB" id="10563417at2759"/>
<gene>
    <name evidence="1" type="ORF">EJB05_17335</name>
</gene>
<protein>
    <submittedName>
        <fullName evidence="1">Uncharacterized protein</fullName>
    </submittedName>
</protein>
<keyword evidence="2" id="KW-1185">Reference proteome</keyword>
<name>A0A5J9VHS7_9POAL</name>
<sequence>MRLRAALVQSKAKSMRDSSFDLKWFVLFWHGAIARRGRPQSALFPINDLRVIFEKMPPSGICPSNLLKERFKSARYVRLAKEFGMAPERTLEERSNSSTLSNLPSESAFQHQWVWNHSKSSATDQAQEVSEEATKFLVPAFGKFSQEIKLMLNPPKEVVGIKIKQLEHCEVAKGAGDGT</sequence>
<comment type="caution">
    <text evidence="1">The sequence shown here is derived from an EMBL/GenBank/DDBJ whole genome shotgun (WGS) entry which is preliminary data.</text>
</comment>
<dbReference type="Gramene" id="TVU35445">
    <property type="protein sequence ID" value="TVU35445"/>
    <property type="gene ID" value="EJB05_17335"/>
</dbReference>
<reference evidence="1 2" key="1">
    <citation type="journal article" date="2019" name="Sci. Rep.">
        <title>A high-quality genome of Eragrostis curvula grass provides insights into Poaceae evolution and supports new strategies to enhance forage quality.</title>
        <authorList>
            <person name="Carballo J."/>
            <person name="Santos B.A.C.M."/>
            <person name="Zappacosta D."/>
            <person name="Garbus I."/>
            <person name="Selva J.P."/>
            <person name="Gallo C.A."/>
            <person name="Diaz A."/>
            <person name="Albertini E."/>
            <person name="Caccamo M."/>
            <person name="Echenique V."/>
        </authorList>
    </citation>
    <scope>NUCLEOTIDE SEQUENCE [LARGE SCALE GENOMIC DNA]</scope>
    <source>
        <strain evidence="2">cv. Victoria</strain>
        <tissue evidence="1">Leaf</tissue>
    </source>
</reference>
<proteinExistence type="predicted"/>
<dbReference type="EMBL" id="RWGY01000009">
    <property type="protein sequence ID" value="TVU35445.1"/>
    <property type="molecule type" value="Genomic_DNA"/>
</dbReference>
<organism evidence="1 2">
    <name type="scientific">Eragrostis curvula</name>
    <name type="common">weeping love grass</name>
    <dbReference type="NCBI Taxonomy" id="38414"/>
    <lineage>
        <taxon>Eukaryota</taxon>
        <taxon>Viridiplantae</taxon>
        <taxon>Streptophyta</taxon>
        <taxon>Embryophyta</taxon>
        <taxon>Tracheophyta</taxon>
        <taxon>Spermatophyta</taxon>
        <taxon>Magnoliopsida</taxon>
        <taxon>Liliopsida</taxon>
        <taxon>Poales</taxon>
        <taxon>Poaceae</taxon>
        <taxon>PACMAD clade</taxon>
        <taxon>Chloridoideae</taxon>
        <taxon>Eragrostideae</taxon>
        <taxon>Eragrostidinae</taxon>
        <taxon>Eragrostis</taxon>
    </lineage>
</organism>
<evidence type="ECO:0000313" key="2">
    <source>
        <dbReference type="Proteomes" id="UP000324897"/>
    </source>
</evidence>
<dbReference type="AlphaFoldDB" id="A0A5J9VHS7"/>
<evidence type="ECO:0000313" key="1">
    <source>
        <dbReference type="EMBL" id="TVU35445.1"/>
    </source>
</evidence>
<accession>A0A5J9VHS7</accession>
<dbReference type="Proteomes" id="UP000324897">
    <property type="component" value="Unassembled WGS sequence"/>
</dbReference>